<evidence type="ECO:0000313" key="16">
    <source>
        <dbReference type="Proteomes" id="UP000276834"/>
    </source>
</evidence>
<dbReference type="SUPFAM" id="SSF48371">
    <property type="entry name" value="ARM repeat"/>
    <property type="match status" value="1"/>
</dbReference>
<dbReference type="PANTHER" id="PTHR12730:SF0">
    <property type="entry name" value="PROTEIN SDA1 HOMOLOG"/>
    <property type="match status" value="1"/>
</dbReference>
<dbReference type="InterPro" id="IPR027312">
    <property type="entry name" value="Sda1"/>
</dbReference>
<evidence type="ECO:0000256" key="1">
    <source>
        <dbReference type="ARBA" id="ARBA00003823"/>
    </source>
</evidence>
<evidence type="ECO:0000259" key="13">
    <source>
        <dbReference type="Pfam" id="PF15508"/>
    </source>
</evidence>
<feature type="domain" description="SDA1 C-terminal" evidence="14">
    <location>
        <begin position="644"/>
        <end position="677"/>
    </location>
</feature>
<dbReference type="InterPro" id="IPR012977">
    <property type="entry name" value="SDA1_N"/>
</dbReference>
<keyword evidence="8" id="KW-0539">Nucleus</keyword>
<dbReference type="CDD" id="cd01903">
    <property type="entry name" value="Ntn_AC_NAAA"/>
    <property type="match status" value="1"/>
</dbReference>
<dbReference type="GO" id="GO:0042273">
    <property type="term" value="P:ribosomal large subunit biogenesis"/>
    <property type="evidence" value="ECO:0007669"/>
    <property type="project" value="InterPro"/>
</dbReference>
<evidence type="ECO:0000256" key="2">
    <source>
        <dbReference type="ARBA" id="ARBA00004123"/>
    </source>
</evidence>
<feature type="region of interest" description="Disordered" evidence="10">
    <location>
        <begin position="610"/>
        <end position="632"/>
    </location>
</feature>
<accession>A0A3L8S4B5</accession>
<dbReference type="AlphaFoldDB" id="A0A3L8S4B5"/>
<gene>
    <name evidence="15" type="ORF">DV515_00012562</name>
</gene>
<comment type="caution">
    <text evidence="15">The sequence shown here is derived from an EMBL/GenBank/DDBJ whole genome shotgun (WGS) entry which is preliminary data.</text>
</comment>
<dbReference type="GO" id="GO:0000055">
    <property type="term" value="P:ribosomal large subunit export from nucleus"/>
    <property type="evidence" value="ECO:0007669"/>
    <property type="project" value="InterPro"/>
</dbReference>
<evidence type="ECO:0000256" key="10">
    <source>
        <dbReference type="SAM" id="MobiDB-lite"/>
    </source>
</evidence>
<dbReference type="Proteomes" id="UP000276834">
    <property type="component" value="Unassembled WGS sequence"/>
</dbReference>
<feature type="domain" description="SDA1 N-terminal" evidence="12">
    <location>
        <begin position="62"/>
        <end position="424"/>
    </location>
</feature>
<reference evidence="15 16" key="1">
    <citation type="journal article" date="2018" name="Proc. R. Soc. B">
        <title>A non-coding region near Follistatin controls head colour polymorphism in the Gouldian finch.</title>
        <authorList>
            <person name="Toomey M.B."/>
            <person name="Marques C.I."/>
            <person name="Andrade P."/>
            <person name="Araujo P.M."/>
            <person name="Sabatino S."/>
            <person name="Gazda M.A."/>
            <person name="Afonso S."/>
            <person name="Lopes R.J."/>
            <person name="Corbo J.C."/>
            <person name="Carneiro M."/>
        </authorList>
    </citation>
    <scope>NUCLEOTIDE SEQUENCE [LARGE SCALE GENOMIC DNA]</scope>
    <source>
        <strain evidence="15">Red01</strain>
        <tissue evidence="15">Muscle</tissue>
    </source>
</reference>
<dbReference type="OrthoDB" id="2196187at2759"/>
<evidence type="ECO:0000256" key="9">
    <source>
        <dbReference type="ARBA" id="ARBA00030442"/>
    </source>
</evidence>
<dbReference type="Pfam" id="PF08158">
    <property type="entry name" value="SDA1_HEAT"/>
    <property type="match status" value="1"/>
</dbReference>
<dbReference type="GO" id="GO:0015031">
    <property type="term" value="P:protein transport"/>
    <property type="evidence" value="ECO:0007669"/>
    <property type="project" value="UniProtKB-KW"/>
</dbReference>
<evidence type="ECO:0000256" key="5">
    <source>
        <dbReference type="ARBA" id="ARBA00022448"/>
    </source>
</evidence>
<keyword evidence="7" id="KW-0653">Protein transport</keyword>
<dbReference type="STRING" id="44316.ENSEGOP00005014979"/>
<dbReference type="Pfam" id="PF05285">
    <property type="entry name" value="SDA1_dom"/>
    <property type="match status" value="1"/>
</dbReference>
<evidence type="ECO:0000259" key="11">
    <source>
        <dbReference type="Pfam" id="PF05285"/>
    </source>
</evidence>
<proteinExistence type="inferred from homology"/>
<evidence type="ECO:0000259" key="14">
    <source>
        <dbReference type="Pfam" id="PF21638"/>
    </source>
</evidence>
<dbReference type="InterPro" id="IPR048292">
    <property type="entry name" value="SDA1_C"/>
</dbReference>
<evidence type="ECO:0000313" key="15">
    <source>
        <dbReference type="EMBL" id="RLV96711.1"/>
    </source>
</evidence>
<comment type="similarity">
    <text evidence="3">Belongs to the SDA1 family.</text>
</comment>
<sequence>MSGRQGNKLPSNLPQLQNLIKRDPSSYTEEFLQQYHHYQSHVEIFTFQPDKPSKELAELLMFLAQVAHCYPEHMASFPQQLKELLSYHHTVLDPDLRMTFCKALILLRNKNLINPTSLLELFFQLLRCHDKLLRKTLYTHIVTDIKNVNAKHKNNKVNTALQNFMYTMLRDSNPTAAKISLDVMIELYRRNIWNDAKTVNVITTACFSKVTKVLVAGLKFFLGKDEDEKQGSESESEDDGPTARDLMMRYATNKKTTKRKKKLEKAMKVLKKQKKKSKPEVFNFSAIHLIHDPQDFAEKLLKQLENCKERFEVKMMLMDLISRLVGIHELFLFNFYPFVQRFLQPHQREVTKILLFAAQASHQLVPPEIIQSVLMTIANNFVTDKNSGEVMTVGINAIKEITARCPLAMTEDLLQDLVQYKTHKNKNVMMSARTLIHLFRSLNPEMLQKKFRGKPTEASVEARIHEYGELDAKDYIPGAEVLEVEDQKENGGAQEEDGWESASLNEEEDNDDGEWIDVHHSSDEEQQQVAEKVKSMPIEERKAKAAAVSTSRLLTQEDFKKIRLAQLSKELNSAPGKAAKRKYIEIDDEEEEEGRGELLSLRDIEHLHKKPKSDKETRLATAKAGKTDRKEFVKKKTKINPFASSSNKEKQKNKNFMMMRYSHSVRTKNKRSFREKQPCLCCVSQHADSSAKCGFVPSALGAAAPLRCNVSLDSPPEQRWLPVLRHFEPAFLRAAVQRVIDESVPKWVHQVIQPIAAELEVFMPQPFAGEIAGMCKALGISLGDGILLNFAYESTAFCTSIVAQDDKGNIYHGRNLDYDFVDILSKITLDVQFIKGGQVAYQGTTFLGYVGLWTGQSPHKFTISGDERDGGRWWENAIAAFLNRNYPVSWLVRHTLSEAEDFQSAVLRLADIPIIAEVYYIVGGVSPKEGMVITRNRRGPADLWPLDPLGGAWFRVETNYDHWTTPPPFDDRRTAAIKALNATGQHNINFDTLFKFNTLSEKQKLCKTNVCF</sequence>
<keyword evidence="6" id="KW-0690">Ribosome biogenesis</keyword>
<feature type="region of interest" description="Disordered" evidence="10">
    <location>
        <begin position="486"/>
        <end position="516"/>
    </location>
</feature>
<dbReference type="EMBL" id="QUSF01000069">
    <property type="protein sequence ID" value="RLV96711.1"/>
    <property type="molecule type" value="Genomic_DNA"/>
</dbReference>
<dbReference type="GO" id="GO:0005730">
    <property type="term" value="C:nucleolus"/>
    <property type="evidence" value="ECO:0007669"/>
    <property type="project" value="TreeGrafter"/>
</dbReference>
<feature type="compositionally biased region" description="Acidic residues" evidence="10">
    <location>
        <begin position="494"/>
        <end position="515"/>
    </location>
</feature>
<evidence type="ECO:0000256" key="4">
    <source>
        <dbReference type="ARBA" id="ARBA00013636"/>
    </source>
</evidence>
<evidence type="ECO:0000259" key="12">
    <source>
        <dbReference type="Pfam" id="PF08158"/>
    </source>
</evidence>
<dbReference type="InterPro" id="IPR029130">
    <property type="entry name" value="Acid_ceramidase_N"/>
</dbReference>
<keyword evidence="5" id="KW-0813">Transport</keyword>
<keyword evidence="16" id="KW-1185">Reference proteome</keyword>
<evidence type="ECO:0000256" key="8">
    <source>
        <dbReference type="ARBA" id="ARBA00023242"/>
    </source>
</evidence>
<dbReference type="InterPro" id="IPR016024">
    <property type="entry name" value="ARM-type_fold"/>
</dbReference>
<organism evidence="15 16">
    <name type="scientific">Chloebia gouldiae</name>
    <name type="common">Gouldian finch</name>
    <name type="synonym">Erythrura gouldiae</name>
    <dbReference type="NCBI Taxonomy" id="44316"/>
    <lineage>
        <taxon>Eukaryota</taxon>
        <taxon>Metazoa</taxon>
        <taxon>Chordata</taxon>
        <taxon>Craniata</taxon>
        <taxon>Vertebrata</taxon>
        <taxon>Euteleostomi</taxon>
        <taxon>Archelosauria</taxon>
        <taxon>Archosauria</taxon>
        <taxon>Dinosauria</taxon>
        <taxon>Saurischia</taxon>
        <taxon>Theropoda</taxon>
        <taxon>Coelurosauria</taxon>
        <taxon>Aves</taxon>
        <taxon>Neognathae</taxon>
        <taxon>Neoaves</taxon>
        <taxon>Telluraves</taxon>
        <taxon>Australaves</taxon>
        <taxon>Passeriformes</taxon>
        <taxon>Passeroidea</taxon>
        <taxon>Passeridae</taxon>
        <taxon>Chloebia</taxon>
    </lineage>
</organism>
<comment type="function">
    <text evidence="1">Required for 60S pre-ribosomal subunits export to the cytoplasm.</text>
</comment>
<name>A0A3L8S4B5_CHLGU</name>
<dbReference type="PANTHER" id="PTHR12730">
    <property type="entry name" value="HSDA/SDA1-RELATED"/>
    <property type="match status" value="1"/>
</dbReference>
<dbReference type="InterPro" id="IPR007949">
    <property type="entry name" value="SDA1_MD"/>
</dbReference>
<protein>
    <recommendedName>
        <fullName evidence="4">Protein SDA1 homolog</fullName>
    </recommendedName>
    <alternativeName>
        <fullName evidence="9">SDA1 domain-containing protein 1</fullName>
    </alternativeName>
</protein>
<evidence type="ECO:0000256" key="7">
    <source>
        <dbReference type="ARBA" id="ARBA00022927"/>
    </source>
</evidence>
<comment type="subcellular location">
    <subcellularLocation>
        <location evidence="2">Nucleus</location>
    </subcellularLocation>
</comment>
<dbReference type="Pfam" id="PF21638">
    <property type="entry name" value="SDA1_C"/>
    <property type="match status" value="1"/>
</dbReference>
<feature type="domain" description="SDA1 middle" evidence="11">
    <location>
        <begin position="483"/>
        <end position="625"/>
    </location>
</feature>
<evidence type="ECO:0000256" key="6">
    <source>
        <dbReference type="ARBA" id="ARBA00022517"/>
    </source>
</evidence>
<evidence type="ECO:0000256" key="3">
    <source>
        <dbReference type="ARBA" id="ARBA00005783"/>
    </source>
</evidence>
<feature type="domain" description="Acid ceramidase N-terminal" evidence="13">
    <location>
        <begin position="707"/>
        <end position="760"/>
    </location>
</feature>
<dbReference type="Pfam" id="PF15508">
    <property type="entry name" value="NAAA-beta"/>
    <property type="match status" value="1"/>
</dbReference>